<protein>
    <submittedName>
        <fullName evidence="1">BrnT family toxin</fullName>
    </submittedName>
</protein>
<name>A0ABX8A8J6_9BRAD</name>
<gene>
    <name evidence="1" type="ORF">RPMA_15430</name>
</gene>
<keyword evidence="2" id="KW-1185">Reference proteome</keyword>
<dbReference type="Proteomes" id="UP000682843">
    <property type="component" value="Chromosome"/>
</dbReference>
<dbReference type="RefSeq" id="WP_211908445.1">
    <property type="nucleotide sequence ID" value="NZ_CP036498.1"/>
</dbReference>
<sequence>MATTFDPVKRKWTIEHRGLDFAVDADEVFGSIKATKVDDRFDYGEVRYISAGYVRSRMAVMVWTVRGDDRHVISMRYCHAKEETYWQAYFRQSGD</sequence>
<dbReference type="InterPro" id="IPR038573">
    <property type="entry name" value="BrnT_sf"/>
</dbReference>
<dbReference type="Gene3D" id="3.10.450.530">
    <property type="entry name" value="Ribonuclease toxin, BrnT, of type II toxin-antitoxin system"/>
    <property type="match status" value="1"/>
</dbReference>
<dbReference type="EMBL" id="CP036498">
    <property type="protein sequence ID" value="QUS40066.1"/>
    <property type="molecule type" value="Genomic_DNA"/>
</dbReference>
<accession>A0ABX8A8J6</accession>
<dbReference type="Pfam" id="PF04365">
    <property type="entry name" value="BrnT_toxin"/>
    <property type="match status" value="1"/>
</dbReference>
<evidence type="ECO:0000313" key="1">
    <source>
        <dbReference type="EMBL" id="QUS40066.1"/>
    </source>
</evidence>
<dbReference type="InterPro" id="IPR007460">
    <property type="entry name" value="BrnT_toxin"/>
</dbReference>
<evidence type="ECO:0000313" key="2">
    <source>
        <dbReference type="Proteomes" id="UP000682843"/>
    </source>
</evidence>
<reference evidence="1 2" key="1">
    <citation type="submission" date="2019-02" db="EMBL/GenBank/DDBJ databases">
        <title>Emended description of the genus Rhodopseudomonas and description of Rhodopseudomonas albus sp. nov., a non-phototrophic, heavy-metal-tolerant bacterium isolated from garden soil.</title>
        <authorList>
            <person name="Bao Z."/>
            <person name="Cao W.W."/>
            <person name="Sato Y."/>
            <person name="Nishizawa T."/>
            <person name="Zhao J."/>
            <person name="Guo Y."/>
            <person name="Ohta H."/>
        </authorList>
    </citation>
    <scope>NUCLEOTIDE SEQUENCE [LARGE SCALE GENOMIC DNA]</scope>
    <source>
        <strain evidence="1 2">SK50-23</strain>
    </source>
</reference>
<proteinExistence type="predicted"/>
<organism evidence="1 2">
    <name type="scientific">Tardiphaga alba</name>
    <dbReference type="NCBI Taxonomy" id="340268"/>
    <lineage>
        <taxon>Bacteria</taxon>
        <taxon>Pseudomonadati</taxon>
        <taxon>Pseudomonadota</taxon>
        <taxon>Alphaproteobacteria</taxon>
        <taxon>Hyphomicrobiales</taxon>
        <taxon>Nitrobacteraceae</taxon>
        <taxon>Tardiphaga</taxon>
    </lineage>
</organism>